<dbReference type="GO" id="GO:0008270">
    <property type="term" value="F:zinc ion binding"/>
    <property type="evidence" value="ECO:0007669"/>
    <property type="project" value="UniProtKB-KW"/>
</dbReference>
<dbReference type="GO" id="GO:0016020">
    <property type="term" value="C:membrane"/>
    <property type="evidence" value="ECO:0007669"/>
    <property type="project" value="UniProtKB-SubCell"/>
</dbReference>
<evidence type="ECO:0000313" key="6">
    <source>
        <dbReference type="EMBL" id="EMS63106.1"/>
    </source>
</evidence>
<evidence type="ECO:0000256" key="2">
    <source>
        <dbReference type="ARBA" id="ARBA00022723"/>
    </source>
</evidence>
<keyword evidence="2" id="KW-0479">Metal-binding</keyword>
<reference evidence="6" key="1">
    <citation type="journal article" date="2013" name="Nature">
        <title>Draft genome of the wheat A-genome progenitor Triticum urartu.</title>
        <authorList>
            <person name="Ling H.Q."/>
            <person name="Zhao S."/>
            <person name="Liu D."/>
            <person name="Wang J."/>
            <person name="Sun H."/>
            <person name="Zhang C."/>
            <person name="Fan H."/>
            <person name="Li D."/>
            <person name="Dong L."/>
            <person name="Tao Y."/>
            <person name="Gao C."/>
            <person name="Wu H."/>
            <person name="Li Y."/>
            <person name="Cui Y."/>
            <person name="Guo X."/>
            <person name="Zheng S."/>
            <person name="Wang B."/>
            <person name="Yu K."/>
            <person name="Liang Q."/>
            <person name="Yang W."/>
            <person name="Lou X."/>
            <person name="Chen J."/>
            <person name="Feng M."/>
            <person name="Jian J."/>
            <person name="Zhang X."/>
            <person name="Luo G."/>
            <person name="Jiang Y."/>
            <person name="Liu J."/>
            <person name="Wang Z."/>
            <person name="Sha Y."/>
            <person name="Zhang B."/>
            <person name="Wu H."/>
            <person name="Tang D."/>
            <person name="Shen Q."/>
            <person name="Xue P."/>
            <person name="Zou S."/>
            <person name="Wang X."/>
            <person name="Liu X."/>
            <person name="Wang F."/>
            <person name="Yang Y."/>
            <person name="An X."/>
            <person name="Dong Z."/>
            <person name="Zhang K."/>
            <person name="Zhang X."/>
            <person name="Luo M.C."/>
            <person name="Dvorak J."/>
            <person name="Tong Y."/>
            <person name="Wang J."/>
            <person name="Yang H."/>
            <person name="Li Z."/>
            <person name="Wang D."/>
            <person name="Zhang A."/>
            <person name="Wang J."/>
        </authorList>
    </citation>
    <scope>NUCLEOTIDE SEQUENCE</scope>
</reference>
<evidence type="ECO:0000256" key="4">
    <source>
        <dbReference type="ARBA" id="ARBA00022833"/>
    </source>
</evidence>
<organism evidence="6">
    <name type="scientific">Triticum urartu</name>
    <name type="common">Red wild einkorn</name>
    <name type="synonym">Crithodium urartu</name>
    <dbReference type="NCBI Taxonomy" id="4572"/>
    <lineage>
        <taxon>Eukaryota</taxon>
        <taxon>Viridiplantae</taxon>
        <taxon>Streptophyta</taxon>
        <taxon>Embryophyta</taxon>
        <taxon>Tracheophyta</taxon>
        <taxon>Spermatophyta</taxon>
        <taxon>Magnoliopsida</taxon>
        <taxon>Liliopsida</taxon>
        <taxon>Poales</taxon>
        <taxon>Poaceae</taxon>
        <taxon>BOP clade</taxon>
        <taxon>Pooideae</taxon>
        <taxon>Triticodae</taxon>
        <taxon>Triticeae</taxon>
        <taxon>Triticinae</taxon>
        <taxon>Triticum</taxon>
    </lineage>
</organism>
<dbReference type="PANTHER" id="PTHR46151:SF1">
    <property type="entry name" value="OS09G0542600 PROTEIN"/>
    <property type="match status" value="1"/>
</dbReference>
<comment type="subcellular location">
    <subcellularLocation>
        <location evidence="1">Membrane</location>
    </subcellularLocation>
</comment>
<dbReference type="OMA" id="LACINNW"/>
<evidence type="ECO:0000256" key="3">
    <source>
        <dbReference type="ARBA" id="ARBA00022771"/>
    </source>
</evidence>
<proteinExistence type="predicted"/>
<dbReference type="PANTHER" id="PTHR46151">
    <property type="entry name" value="NEP1-INTERACTING PROTEIN-LIKE 2"/>
    <property type="match status" value="1"/>
</dbReference>
<dbReference type="EMBL" id="KD073910">
    <property type="protein sequence ID" value="EMS63106.1"/>
    <property type="molecule type" value="Genomic_DNA"/>
</dbReference>
<evidence type="ECO:0000256" key="1">
    <source>
        <dbReference type="ARBA" id="ARBA00004370"/>
    </source>
</evidence>
<keyword evidence="5" id="KW-0472">Membrane</keyword>
<dbReference type="STRING" id="4572.M7ZU20"/>
<sequence>MLSALSQAAGGLLRSLIAAVFGAAGTVIGALGGLHAGFINEDGMMHGALMGAITGAIVSVELAKSLLSICFSDDYSVEARITRMVGFWLEFQHLTAASLLRGSVFASISSALDSQIDALQRQSYQREPGGDLFEPSYHVMATGRASVDSLPVTQATMETVGQQTTCPICLHVSTLGPLSISPLTASLISVVVVPYWCSSAVVY</sequence>
<protein>
    <recommendedName>
        <fullName evidence="7">NEP1-interacting protein-like 1</fullName>
    </recommendedName>
</protein>
<dbReference type="AlphaFoldDB" id="M7ZU20"/>
<evidence type="ECO:0008006" key="7">
    <source>
        <dbReference type="Google" id="ProtNLM"/>
    </source>
</evidence>
<accession>M7ZU20</accession>
<evidence type="ECO:0000256" key="5">
    <source>
        <dbReference type="ARBA" id="ARBA00023136"/>
    </source>
</evidence>
<keyword evidence="4" id="KW-0862">Zinc</keyword>
<gene>
    <name evidence="6" type="ORF">TRIUR3_13979</name>
</gene>
<name>M7ZU20_TRIUA</name>
<keyword evidence="3" id="KW-0863">Zinc-finger</keyword>